<proteinExistence type="predicted"/>
<name>A0ABM9MP31_9LACO</name>
<feature type="region of interest" description="Disordered" evidence="1">
    <location>
        <begin position="412"/>
        <end position="494"/>
    </location>
</feature>
<dbReference type="RefSeq" id="WP_187754070.1">
    <property type="nucleotide sequence ID" value="NZ_CAUZLR010000001.1"/>
</dbReference>
<evidence type="ECO:0000256" key="1">
    <source>
        <dbReference type="SAM" id="MobiDB-lite"/>
    </source>
</evidence>
<feature type="compositionally biased region" description="Basic and acidic residues" evidence="1">
    <location>
        <begin position="423"/>
        <end position="450"/>
    </location>
</feature>
<dbReference type="Pfam" id="PF18555">
    <property type="entry name" value="MobL"/>
    <property type="match status" value="1"/>
</dbReference>
<dbReference type="InterPro" id="IPR041073">
    <property type="entry name" value="MobL"/>
</dbReference>
<organism evidence="2 3">
    <name type="scientific">Fructobacillus fructosus</name>
    <dbReference type="NCBI Taxonomy" id="1631"/>
    <lineage>
        <taxon>Bacteria</taxon>
        <taxon>Bacillati</taxon>
        <taxon>Bacillota</taxon>
        <taxon>Bacilli</taxon>
        <taxon>Lactobacillales</taxon>
        <taxon>Lactobacillaceae</taxon>
        <taxon>Fructobacillus</taxon>
    </lineage>
</organism>
<dbReference type="EMBL" id="CAUZLR010000001">
    <property type="protein sequence ID" value="CAK1230035.1"/>
    <property type="molecule type" value="Genomic_DNA"/>
</dbReference>
<protein>
    <submittedName>
        <fullName evidence="2">Uncharacterized protein</fullName>
    </submittedName>
</protein>
<accession>A0ABM9MP31</accession>
<evidence type="ECO:0000313" key="2">
    <source>
        <dbReference type="EMBL" id="CAK1230035.1"/>
    </source>
</evidence>
<feature type="compositionally biased region" description="Low complexity" evidence="1">
    <location>
        <begin position="459"/>
        <end position="471"/>
    </location>
</feature>
<dbReference type="NCBIfam" id="NF041498">
    <property type="entry name" value="MobP2"/>
    <property type="match status" value="1"/>
</dbReference>
<dbReference type="Proteomes" id="UP001314261">
    <property type="component" value="Unassembled WGS sequence"/>
</dbReference>
<feature type="compositionally biased region" description="Basic and acidic residues" evidence="1">
    <location>
        <begin position="472"/>
        <end position="483"/>
    </location>
</feature>
<reference evidence="2 3" key="1">
    <citation type="submission" date="2023-10" db="EMBL/GenBank/DDBJ databases">
        <authorList>
            <person name="Botero Cardona J."/>
        </authorList>
    </citation>
    <scope>NUCLEOTIDE SEQUENCE [LARGE SCALE GENOMIC DNA]</scope>
    <source>
        <strain evidence="2 3">R-54839</strain>
    </source>
</reference>
<keyword evidence="3" id="KW-1185">Reference proteome</keyword>
<gene>
    <name evidence="2" type="ORF">R54839_PPFHFPJH_00384</name>
</gene>
<sequence>MAKTGGLSNFKVDEKNTGAVIMPTQFVRAKSANAKGQQYGDLINYAEKNLQGQVRAIEENNHHVSEVNDLKKHLQEEGYATRSDAVTEKHPLFDAYHNNLNDDQVSQLKSRLNEAQANGNNLHEVAFSMRGDWLIKNNLFDPKTKTLDQTKLKEAERAIVQTLADKGFAQPLGETPEDLVWFGVIHQDTDHLNMHLWMAKVSPETRPDMLVQKGDYRGEPRGAMRFSAMEQAQSQFQSHLRSDQQQANRNQIFKTYTTYEKDLLKSSFEKSISQDRYTQQLQDIYQALPPDRQGKWQVGNSQLEATGTQMSLANHRVNEFLDDLFANELKEPYEQYKKAAFQVDALQEAEKGQLRQGQKTWSDNKESQLRKRFANKLYRSFNEAVNENEEPQNSTPNAFDEQLNRVRQRMQLEEKKKARSSRQAKDHDSRTGHQRTEYTSDSDRQGKENLADQSTVFNSQSPLKKQQGGSSKSDKADWQEKHNSPLSPKTIKNIRRVFQKSVQDDLEAERRFMLRQQKLKQEEYQEEIEEVQQSRGQSL</sequence>
<evidence type="ECO:0000313" key="3">
    <source>
        <dbReference type="Proteomes" id="UP001314261"/>
    </source>
</evidence>
<dbReference type="InterPro" id="IPR048101">
    <property type="entry name" value="MobP2"/>
</dbReference>
<feature type="region of interest" description="Disordered" evidence="1">
    <location>
        <begin position="520"/>
        <end position="539"/>
    </location>
</feature>
<comment type="caution">
    <text evidence="2">The sequence shown here is derived from an EMBL/GenBank/DDBJ whole genome shotgun (WGS) entry which is preliminary data.</text>
</comment>